<reference evidence="1 2" key="1">
    <citation type="submission" date="2018-03" db="EMBL/GenBank/DDBJ databases">
        <title>A gene transfer event suggests a long-term partnership between eustigmatophyte algae and a novel lineage of endosymbiotic bacteria.</title>
        <authorList>
            <person name="Yurchenko T."/>
            <person name="Sevcikova T."/>
            <person name="Pribyl P."/>
            <person name="El Karkouri K."/>
            <person name="Klimes V."/>
            <person name="Amaral R."/>
            <person name="Zbrankova V."/>
            <person name="Kim E."/>
            <person name="Raoult D."/>
            <person name="Santos L.M.A."/>
            <person name="Elias M."/>
        </authorList>
    </citation>
    <scope>NUCLEOTIDE SEQUENCE [LARGE SCALE GENOMIC DNA]</scope>
    <source>
        <strain evidence="1">CCALA 838</strain>
    </source>
</reference>
<sequence length="166" mass="19349">MLKNTLENYLDDTGGFVRFLNESIENHDGNIYKWIQGHFLKSDNKADLKTIKSFFEAEKILISAYLKKGEHQKLHTLIKEFINVNDTITALQVTILANLLQDEKSFILTSHPAQQTLFDIFKNFEDFIKEHSETDKNMEQAWRLREEILNDLTDQDLIGETVEDKG</sequence>
<dbReference type="RefSeq" id="WP_106874790.1">
    <property type="nucleotide sequence ID" value="NZ_CP027845.1"/>
</dbReference>
<protein>
    <submittedName>
        <fullName evidence="1">Uncharacterized protein</fullName>
    </submittedName>
</protein>
<gene>
    <name evidence="1" type="ORF">phytr_10290</name>
</gene>
<keyword evidence="2" id="KW-1185">Reference proteome</keyword>
<accession>A0A2P1P9M2</accession>
<evidence type="ECO:0000313" key="1">
    <source>
        <dbReference type="EMBL" id="AVP87957.1"/>
    </source>
</evidence>
<evidence type="ECO:0000313" key="2">
    <source>
        <dbReference type="Proteomes" id="UP000241762"/>
    </source>
</evidence>
<dbReference type="AlphaFoldDB" id="A0A2P1P9M2"/>
<proteinExistence type="predicted"/>
<name>A0A2P1P9M2_9RICK</name>
<dbReference type="EMBL" id="CP027845">
    <property type="protein sequence ID" value="AVP87957.1"/>
    <property type="molecule type" value="Genomic_DNA"/>
</dbReference>
<dbReference type="KEGG" id="ptc:phytr_10290"/>
<dbReference type="Proteomes" id="UP000241762">
    <property type="component" value="Chromosome"/>
</dbReference>
<organism evidence="1 2">
    <name type="scientific">Candidatus Phycorickettsia trachydisci</name>
    <dbReference type="NCBI Taxonomy" id="2115978"/>
    <lineage>
        <taxon>Bacteria</taxon>
        <taxon>Pseudomonadati</taxon>
        <taxon>Pseudomonadota</taxon>
        <taxon>Alphaproteobacteria</taxon>
        <taxon>Rickettsiales</taxon>
        <taxon>Rickettsiaceae</taxon>
        <taxon>Candidatus Phycorickettsia</taxon>
    </lineage>
</organism>